<evidence type="ECO:0000256" key="3">
    <source>
        <dbReference type="ARBA" id="ARBA00023216"/>
    </source>
</evidence>
<dbReference type="InterPro" id="IPR001464">
    <property type="entry name" value="Annexin"/>
</dbReference>
<evidence type="ECO:0000256" key="1">
    <source>
        <dbReference type="ARBA" id="ARBA00007831"/>
    </source>
</evidence>
<keyword evidence="6" id="KW-1185">Reference proteome</keyword>
<keyword evidence="4" id="KW-0111">Calcium/phospholipid-binding</keyword>
<reference evidence="5" key="1">
    <citation type="submission" date="2025-08" db="UniProtKB">
        <authorList>
            <consortium name="Ensembl"/>
        </authorList>
    </citation>
    <scope>IDENTIFICATION</scope>
</reference>
<evidence type="ECO:0000313" key="6">
    <source>
        <dbReference type="Proteomes" id="UP000694545"/>
    </source>
</evidence>
<proteinExistence type="inferred from homology"/>
<evidence type="ECO:0000256" key="4">
    <source>
        <dbReference type="RuleBase" id="RU003540"/>
    </source>
</evidence>
<dbReference type="GO" id="GO:0005634">
    <property type="term" value="C:nucleus"/>
    <property type="evidence" value="ECO:0007669"/>
    <property type="project" value="TreeGrafter"/>
</dbReference>
<protein>
    <recommendedName>
        <fullName evidence="4">Annexin</fullName>
    </recommendedName>
</protein>
<dbReference type="InterPro" id="IPR018502">
    <property type="entry name" value="Annexin_repeat"/>
</dbReference>
<accession>A0A8D2J1S0</accession>
<dbReference type="GO" id="GO:0005886">
    <property type="term" value="C:plasma membrane"/>
    <property type="evidence" value="ECO:0007669"/>
    <property type="project" value="TreeGrafter"/>
</dbReference>
<dbReference type="GO" id="GO:0012506">
    <property type="term" value="C:vesicle membrane"/>
    <property type="evidence" value="ECO:0007669"/>
    <property type="project" value="TreeGrafter"/>
</dbReference>
<dbReference type="InterPro" id="IPR018252">
    <property type="entry name" value="Annexin_repeat_CS"/>
</dbReference>
<dbReference type="Proteomes" id="UP000694545">
    <property type="component" value="Unplaced"/>
</dbReference>
<dbReference type="Ensembl" id="ENSVKKT00000005661.1">
    <property type="protein sequence ID" value="ENSVKKP00000005506.1"/>
    <property type="gene ID" value="ENSVKKG00000004045.1"/>
</dbReference>
<dbReference type="PANTHER" id="PTHR10502">
    <property type="entry name" value="ANNEXIN"/>
    <property type="match status" value="1"/>
</dbReference>
<dbReference type="PANTHER" id="PTHR10502:SF122">
    <property type="entry name" value="ANNEXIN A9"/>
    <property type="match status" value="1"/>
</dbReference>
<dbReference type="InterPro" id="IPR037104">
    <property type="entry name" value="Annexin_sf"/>
</dbReference>
<dbReference type="GO" id="GO:0001786">
    <property type="term" value="F:phosphatidylserine binding"/>
    <property type="evidence" value="ECO:0007669"/>
    <property type="project" value="TreeGrafter"/>
</dbReference>
<dbReference type="AlphaFoldDB" id="A0A8D2J1S0"/>
<comment type="similarity">
    <text evidence="1 4">Belongs to the annexin family.</text>
</comment>
<keyword evidence="2 4" id="KW-0677">Repeat</keyword>
<dbReference type="GO" id="GO:0005737">
    <property type="term" value="C:cytoplasm"/>
    <property type="evidence" value="ECO:0007669"/>
    <property type="project" value="TreeGrafter"/>
</dbReference>
<dbReference type="GO" id="GO:0005544">
    <property type="term" value="F:calcium-dependent phospholipid binding"/>
    <property type="evidence" value="ECO:0007669"/>
    <property type="project" value="UniProtKB-KW"/>
</dbReference>
<dbReference type="Gene3D" id="1.10.220.10">
    <property type="entry name" value="Annexin"/>
    <property type="match status" value="1"/>
</dbReference>
<keyword evidence="4" id="KW-0106">Calcium</keyword>
<name>A0A8D2J1S0_VARKO</name>
<evidence type="ECO:0000256" key="2">
    <source>
        <dbReference type="ARBA" id="ARBA00022737"/>
    </source>
</evidence>
<dbReference type="Pfam" id="PF00191">
    <property type="entry name" value="Annexin"/>
    <property type="match status" value="1"/>
</dbReference>
<sequence length="302" mass="32964">MSSTKDGGSTSVWGTLGTIRPHLSFDVEKDVQTLLGTVSGRGVDYRTIIDLLTNRSNEQCQQIAKEFLDFTKQDLLTTLQAAVPANLEGFVAGLLRPAAQYDAHEIKAALKVQRLARRSRPPLATSHHPALLSTAPHHGVLPPTPGTAWACFSPGWESGWVSSSWLRRGKRRASRPAPGSEGCSATSLCSPSVFSCYQKRRGLPVEEAVQRIFRGQAQAAGLTLGKSEPEQLPPAEALWKCWTTKPIQGVTLARIMISRRETDLLSVRVEFRKHYGVSLYSFLMTDGNGQAAVLGLCRAEDL</sequence>
<dbReference type="PRINTS" id="PR00196">
    <property type="entry name" value="ANNEXIN"/>
</dbReference>
<organism evidence="5 6">
    <name type="scientific">Varanus komodoensis</name>
    <name type="common">Komodo dragon</name>
    <dbReference type="NCBI Taxonomy" id="61221"/>
    <lineage>
        <taxon>Eukaryota</taxon>
        <taxon>Metazoa</taxon>
        <taxon>Chordata</taxon>
        <taxon>Craniata</taxon>
        <taxon>Vertebrata</taxon>
        <taxon>Euteleostomi</taxon>
        <taxon>Lepidosauria</taxon>
        <taxon>Squamata</taxon>
        <taxon>Bifurcata</taxon>
        <taxon>Unidentata</taxon>
        <taxon>Episquamata</taxon>
        <taxon>Toxicofera</taxon>
        <taxon>Anguimorpha</taxon>
        <taxon>Paleoanguimorpha</taxon>
        <taxon>Varanoidea</taxon>
        <taxon>Varanidae</taxon>
        <taxon>Varanus</taxon>
    </lineage>
</organism>
<evidence type="ECO:0000313" key="5">
    <source>
        <dbReference type="Ensembl" id="ENSVKKP00000005506.1"/>
    </source>
</evidence>
<keyword evidence="3 4" id="KW-0041">Annexin</keyword>
<dbReference type="PROSITE" id="PS00223">
    <property type="entry name" value="ANNEXIN_1"/>
    <property type="match status" value="1"/>
</dbReference>
<dbReference type="OMA" id="ECCNCEQ"/>
<dbReference type="SMART" id="SM00335">
    <property type="entry name" value="ANX"/>
    <property type="match status" value="2"/>
</dbReference>
<dbReference type="GO" id="GO:0005509">
    <property type="term" value="F:calcium ion binding"/>
    <property type="evidence" value="ECO:0007669"/>
    <property type="project" value="InterPro"/>
</dbReference>
<reference evidence="5" key="2">
    <citation type="submission" date="2025-09" db="UniProtKB">
        <authorList>
            <consortium name="Ensembl"/>
        </authorList>
    </citation>
    <scope>IDENTIFICATION</scope>
</reference>
<dbReference type="SUPFAM" id="SSF47874">
    <property type="entry name" value="Annexin"/>
    <property type="match status" value="2"/>
</dbReference>
<dbReference type="PROSITE" id="PS51897">
    <property type="entry name" value="ANNEXIN_2"/>
    <property type="match status" value="1"/>
</dbReference>
<comment type="domain">
    <text evidence="4">A pair of annexin repeats may form one binding site for calcium and phospholipid.</text>
</comment>